<proteinExistence type="predicted"/>
<organism evidence="2 3">
    <name type="scientific">Liparis tanakae</name>
    <name type="common">Tanaka's snailfish</name>
    <dbReference type="NCBI Taxonomy" id="230148"/>
    <lineage>
        <taxon>Eukaryota</taxon>
        <taxon>Metazoa</taxon>
        <taxon>Chordata</taxon>
        <taxon>Craniata</taxon>
        <taxon>Vertebrata</taxon>
        <taxon>Euteleostomi</taxon>
        <taxon>Actinopterygii</taxon>
        <taxon>Neopterygii</taxon>
        <taxon>Teleostei</taxon>
        <taxon>Neoteleostei</taxon>
        <taxon>Acanthomorphata</taxon>
        <taxon>Eupercaria</taxon>
        <taxon>Perciformes</taxon>
        <taxon>Cottioidei</taxon>
        <taxon>Cottales</taxon>
        <taxon>Liparidae</taxon>
        <taxon>Liparis</taxon>
    </lineage>
</organism>
<sequence length="158" mass="17453">MYGKLSLDPLPPHVKYLNGALQGKNYIRLTRSESCGLCREPSLLLTSPSSPGIAMILSISSCSIFFIFFFLSFLHFTLSTNLDHPSFNFCCSEARWRREDSHSLIPALALLRSQRGLIRVGSTQLLHGAFGGGAVQLADHQLVQVVGVRQPSHQQTEP</sequence>
<evidence type="ECO:0000256" key="1">
    <source>
        <dbReference type="SAM" id="Phobius"/>
    </source>
</evidence>
<dbReference type="AlphaFoldDB" id="A0A4Z2FUE3"/>
<keyword evidence="1" id="KW-1133">Transmembrane helix</keyword>
<keyword evidence="3" id="KW-1185">Reference proteome</keyword>
<dbReference type="Proteomes" id="UP000314294">
    <property type="component" value="Unassembled WGS sequence"/>
</dbReference>
<keyword evidence="1" id="KW-0472">Membrane</keyword>
<reference evidence="2 3" key="1">
    <citation type="submission" date="2019-03" db="EMBL/GenBank/DDBJ databases">
        <title>First draft genome of Liparis tanakae, snailfish: a comprehensive survey of snailfish specific genes.</title>
        <authorList>
            <person name="Kim W."/>
            <person name="Song I."/>
            <person name="Jeong J.-H."/>
            <person name="Kim D."/>
            <person name="Kim S."/>
            <person name="Ryu S."/>
            <person name="Song J.Y."/>
            <person name="Lee S.K."/>
        </authorList>
    </citation>
    <scope>NUCLEOTIDE SEQUENCE [LARGE SCALE GENOMIC DNA]</scope>
    <source>
        <tissue evidence="2">Muscle</tissue>
    </source>
</reference>
<evidence type="ECO:0000313" key="3">
    <source>
        <dbReference type="Proteomes" id="UP000314294"/>
    </source>
</evidence>
<accession>A0A4Z2FUE3</accession>
<name>A0A4Z2FUE3_9TELE</name>
<keyword evidence="1" id="KW-0812">Transmembrane</keyword>
<gene>
    <name evidence="2" type="ORF">EYF80_045519</name>
</gene>
<comment type="caution">
    <text evidence="2">The sequence shown here is derived from an EMBL/GenBank/DDBJ whole genome shotgun (WGS) entry which is preliminary data.</text>
</comment>
<feature type="transmembrane region" description="Helical" evidence="1">
    <location>
        <begin position="53"/>
        <end position="74"/>
    </location>
</feature>
<dbReference type="EMBL" id="SRLO01000914">
    <property type="protein sequence ID" value="TNN44284.1"/>
    <property type="molecule type" value="Genomic_DNA"/>
</dbReference>
<evidence type="ECO:0000313" key="2">
    <source>
        <dbReference type="EMBL" id="TNN44284.1"/>
    </source>
</evidence>
<protein>
    <submittedName>
        <fullName evidence="2">Uncharacterized protein</fullName>
    </submittedName>
</protein>